<organism evidence="1 2">
    <name type="scientific">Nocardia ninae NBRC 108245</name>
    <dbReference type="NCBI Taxonomy" id="1210091"/>
    <lineage>
        <taxon>Bacteria</taxon>
        <taxon>Bacillati</taxon>
        <taxon>Actinomycetota</taxon>
        <taxon>Actinomycetes</taxon>
        <taxon>Mycobacteriales</taxon>
        <taxon>Nocardiaceae</taxon>
        <taxon>Nocardia</taxon>
    </lineage>
</organism>
<dbReference type="AlphaFoldDB" id="A0A511MND2"/>
<dbReference type="EMBL" id="BJXA01000060">
    <property type="protein sequence ID" value="GEM41961.1"/>
    <property type="molecule type" value="Genomic_DNA"/>
</dbReference>
<evidence type="ECO:0000313" key="1">
    <source>
        <dbReference type="EMBL" id="GEM41961.1"/>
    </source>
</evidence>
<keyword evidence="2" id="KW-1185">Reference proteome</keyword>
<gene>
    <name evidence="1" type="ORF">NN4_64800</name>
</gene>
<dbReference type="InterPro" id="IPR044925">
    <property type="entry name" value="His-Me_finger_sf"/>
</dbReference>
<evidence type="ECO:0000313" key="2">
    <source>
        <dbReference type="Proteomes" id="UP000321424"/>
    </source>
</evidence>
<dbReference type="Gene3D" id="3.90.75.20">
    <property type="match status" value="1"/>
</dbReference>
<dbReference type="SUPFAM" id="SSF54060">
    <property type="entry name" value="His-Me finger endonucleases"/>
    <property type="match status" value="1"/>
</dbReference>
<comment type="caution">
    <text evidence="1">The sequence shown here is derived from an EMBL/GenBank/DDBJ whole genome shotgun (WGS) entry which is preliminary data.</text>
</comment>
<dbReference type="OrthoDB" id="3732358at2"/>
<protein>
    <submittedName>
        <fullName evidence="1">Uncharacterized protein</fullName>
    </submittedName>
</protein>
<name>A0A511MND2_9NOCA</name>
<dbReference type="Proteomes" id="UP000321424">
    <property type="component" value="Unassembled WGS sequence"/>
</dbReference>
<proteinExistence type="predicted"/>
<accession>A0A511MND2</accession>
<sequence>MFTRSPLRLALESGDRKAIIKTVRARAHVDPVSGCHIWPLRPKDPYPRVTVGRRTIDVHRAVLEARLGYPLGDMAAHHRCSVARCVNPDHLQPVTQASNVAEMLARTYYVSRIRALEAALSAIRPCHELLRGYPDSDVAKPV</sequence>
<reference evidence="1 2" key="1">
    <citation type="submission" date="2019-07" db="EMBL/GenBank/DDBJ databases">
        <title>Whole genome shotgun sequence of Nocardia ninae NBRC 108245.</title>
        <authorList>
            <person name="Hosoyama A."/>
            <person name="Uohara A."/>
            <person name="Ohji S."/>
            <person name="Ichikawa N."/>
        </authorList>
    </citation>
    <scope>NUCLEOTIDE SEQUENCE [LARGE SCALE GENOMIC DNA]</scope>
    <source>
        <strain evidence="1 2">NBRC 108245</strain>
    </source>
</reference>